<dbReference type="InterPro" id="IPR052530">
    <property type="entry name" value="NAD(P)H_nitroreductase"/>
</dbReference>
<dbReference type="InterPro" id="IPR000415">
    <property type="entry name" value="Nitroreductase-like"/>
</dbReference>
<dbReference type="InterPro" id="IPR029479">
    <property type="entry name" value="Nitroreductase"/>
</dbReference>
<dbReference type="EC" id="1.-.-.-" evidence="7"/>
<sequence>MSRHPVFDALSRRRSEPKVTSATPDDAELARLIGAAAHVADHAGLRPWRIVALRGDARVRLGAALVAASGAEGAEAAKLAGKPLRADLLVAVVARSVPSPKVPDWEQEAVAAGVAHALALLLDEAGWGVMWRTGGGVRHPAVAAVHGLEDGERLLGWLYVGGVPERRKHDPKTVDGGEFLTVLG</sequence>
<dbReference type="InterPro" id="IPR026021">
    <property type="entry name" value="YdjA-like"/>
</dbReference>
<keyword evidence="12" id="KW-1185">Reference proteome</keyword>
<evidence type="ECO:0000256" key="9">
    <source>
        <dbReference type="SAM" id="MobiDB-lite"/>
    </source>
</evidence>
<evidence type="ECO:0000259" key="10">
    <source>
        <dbReference type="Pfam" id="PF00881"/>
    </source>
</evidence>
<dbReference type="Pfam" id="PF00881">
    <property type="entry name" value="Nitroreductase"/>
    <property type="match status" value="1"/>
</dbReference>
<feature type="binding site" description="in other chain" evidence="8">
    <location>
        <begin position="13"/>
        <end position="15"/>
    </location>
    <ligand>
        <name>FMN</name>
        <dbReference type="ChEBI" id="CHEBI:58210"/>
        <note>ligand shared between dimeric partners</note>
    </ligand>
</feature>
<dbReference type="RefSeq" id="WP_160423074.1">
    <property type="nucleotide sequence ID" value="NZ_WSTA01000011.1"/>
</dbReference>
<dbReference type="PANTHER" id="PTHR43821">
    <property type="entry name" value="NAD(P)H NITROREDUCTASE YDJA-RELATED"/>
    <property type="match status" value="1"/>
</dbReference>
<comment type="cofactor">
    <cofactor evidence="8">
        <name>FMN</name>
        <dbReference type="ChEBI" id="CHEBI:58210"/>
    </cofactor>
    <text evidence="8">Binds 1 FMN per subunit.</text>
</comment>
<protein>
    <recommendedName>
        <fullName evidence="7">Putative NAD(P)H nitroreductase</fullName>
        <ecNumber evidence="7">1.-.-.-</ecNumber>
    </recommendedName>
</protein>
<evidence type="ECO:0000256" key="4">
    <source>
        <dbReference type="ARBA" id="ARBA00022857"/>
    </source>
</evidence>
<proteinExistence type="inferred from homology"/>
<evidence type="ECO:0000256" key="2">
    <source>
        <dbReference type="ARBA" id="ARBA00022630"/>
    </source>
</evidence>
<dbReference type="SUPFAM" id="SSF55469">
    <property type="entry name" value="FMN-dependent nitroreductase-like"/>
    <property type="match status" value="1"/>
</dbReference>
<dbReference type="Gene3D" id="3.40.109.10">
    <property type="entry name" value="NADH Oxidase"/>
    <property type="match status" value="1"/>
</dbReference>
<evidence type="ECO:0000313" key="12">
    <source>
        <dbReference type="Proteomes" id="UP000438182"/>
    </source>
</evidence>
<dbReference type="PIRSF" id="PIRSF000232">
    <property type="entry name" value="YdjA"/>
    <property type="match status" value="1"/>
</dbReference>
<evidence type="ECO:0000256" key="1">
    <source>
        <dbReference type="ARBA" id="ARBA00007118"/>
    </source>
</evidence>
<accession>A0A6I4NTE3</accession>
<keyword evidence="5 7" id="KW-0560">Oxidoreductase</keyword>
<name>A0A6I4NTE3_9MICO</name>
<keyword evidence="3 7" id="KW-0288">FMN</keyword>
<dbReference type="Proteomes" id="UP000438182">
    <property type="component" value="Unassembled WGS sequence"/>
</dbReference>
<evidence type="ECO:0000256" key="7">
    <source>
        <dbReference type="PIRNR" id="PIRNR000232"/>
    </source>
</evidence>
<evidence type="ECO:0000256" key="6">
    <source>
        <dbReference type="ARBA" id="ARBA00023027"/>
    </source>
</evidence>
<gene>
    <name evidence="11" type="ORF">GB864_04060</name>
</gene>
<comment type="caution">
    <text evidence="11">The sequence shown here is derived from an EMBL/GenBank/DDBJ whole genome shotgun (WGS) entry which is preliminary data.</text>
</comment>
<feature type="region of interest" description="Disordered" evidence="9">
    <location>
        <begin position="1"/>
        <end position="23"/>
    </location>
</feature>
<keyword evidence="2 7" id="KW-0285">Flavoprotein</keyword>
<keyword evidence="4 7" id="KW-0521">NADP</keyword>
<dbReference type="GO" id="GO:0016491">
    <property type="term" value="F:oxidoreductase activity"/>
    <property type="evidence" value="ECO:0007669"/>
    <property type="project" value="UniProtKB-UniRule"/>
</dbReference>
<evidence type="ECO:0000256" key="5">
    <source>
        <dbReference type="ARBA" id="ARBA00023002"/>
    </source>
</evidence>
<reference evidence="11 12" key="1">
    <citation type="submission" date="2019-12" db="EMBL/GenBank/DDBJ databases">
        <authorList>
            <person name="Kim Y.S."/>
        </authorList>
    </citation>
    <scope>NUCLEOTIDE SEQUENCE [LARGE SCALE GENOMIC DNA]</scope>
    <source>
        <strain evidence="11 12">MMS17-SY077</strain>
    </source>
</reference>
<dbReference type="EMBL" id="WSTA01000011">
    <property type="protein sequence ID" value="MWB97726.1"/>
    <property type="molecule type" value="Genomic_DNA"/>
</dbReference>
<evidence type="ECO:0000313" key="11">
    <source>
        <dbReference type="EMBL" id="MWB97726.1"/>
    </source>
</evidence>
<evidence type="ECO:0000256" key="8">
    <source>
        <dbReference type="PIRSR" id="PIRSR000232-1"/>
    </source>
</evidence>
<feature type="domain" description="Nitroreductase" evidence="10">
    <location>
        <begin position="11"/>
        <end position="161"/>
    </location>
</feature>
<dbReference type="AlphaFoldDB" id="A0A6I4NTE3"/>
<evidence type="ECO:0000256" key="3">
    <source>
        <dbReference type="ARBA" id="ARBA00022643"/>
    </source>
</evidence>
<dbReference type="PANTHER" id="PTHR43821:SF1">
    <property type="entry name" value="NAD(P)H NITROREDUCTASE YDJA-RELATED"/>
    <property type="match status" value="1"/>
</dbReference>
<feature type="binding site" description="in other chain" evidence="8">
    <location>
        <begin position="131"/>
        <end position="133"/>
    </location>
    <ligand>
        <name>FMN</name>
        <dbReference type="ChEBI" id="CHEBI:58210"/>
        <note>ligand shared between dimeric partners</note>
    </ligand>
</feature>
<keyword evidence="6 7" id="KW-0520">NAD</keyword>
<comment type="similarity">
    <text evidence="1 7">Belongs to the nitroreductase family.</text>
</comment>
<organism evidence="11 12">
    <name type="scientific">Agromyces seonyuensis</name>
    <dbReference type="NCBI Taxonomy" id="2662446"/>
    <lineage>
        <taxon>Bacteria</taxon>
        <taxon>Bacillati</taxon>
        <taxon>Actinomycetota</taxon>
        <taxon>Actinomycetes</taxon>
        <taxon>Micrococcales</taxon>
        <taxon>Microbacteriaceae</taxon>
        <taxon>Agromyces</taxon>
    </lineage>
</organism>
<feature type="binding site" evidence="8">
    <location>
        <position position="42"/>
    </location>
    <ligand>
        <name>FMN</name>
        <dbReference type="ChEBI" id="CHEBI:58210"/>
        <note>ligand shared between dimeric partners</note>
    </ligand>
</feature>